<dbReference type="PROSITE" id="PS51257">
    <property type="entry name" value="PROKAR_LIPOPROTEIN"/>
    <property type="match status" value="1"/>
</dbReference>
<reference evidence="2 3" key="1">
    <citation type="submission" date="2018-08" db="EMBL/GenBank/DDBJ databases">
        <title>A genome reference for cultivated species of the human gut microbiota.</title>
        <authorList>
            <person name="Zou Y."/>
            <person name="Xue W."/>
            <person name="Luo G."/>
        </authorList>
    </citation>
    <scope>NUCLEOTIDE SEQUENCE [LARGE SCALE GENOMIC DNA]</scope>
    <source>
        <strain evidence="2 3">AF24-12</strain>
    </source>
</reference>
<protein>
    <recommendedName>
        <fullName evidence="4">Bacteroidetes PKD-like domain-containing protein</fullName>
    </recommendedName>
</protein>
<accession>A0A3E5DYJ4</accession>
<dbReference type="AlphaFoldDB" id="A0A3E5DYJ4"/>
<comment type="caution">
    <text evidence="2">The sequence shown here is derived from an EMBL/GenBank/DDBJ whole genome shotgun (WGS) entry which is preliminary data.</text>
</comment>
<name>A0A3E5DYJ4_9BACT</name>
<evidence type="ECO:0000256" key="1">
    <source>
        <dbReference type="SAM" id="SignalP"/>
    </source>
</evidence>
<proteinExistence type="predicted"/>
<organism evidence="2 3">
    <name type="scientific">Segatella copri</name>
    <dbReference type="NCBI Taxonomy" id="165179"/>
    <lineage>
        <taxon>Bacteria</taxon>
        <taxon>Pseudomonadati</taxon>
        <taxon>Bacteroidota</taxon>
        <taxon>Bacteroidia</taxon>
        <taxon>Bacteroidales</taxon>
        <taxon>Prevotellaceae</taxon>
        <taxon>Segatella</taxon>
    </lineage>
</organism>
<feature type="chain" id="PRO_5043182798" description="Bacteroidetes PKD-like domain-containing protein" evidence="1">
    <location>
        <begin position="26"/>
        <end position="504"/>
    </location>
</feature>
<dbReference type="InterPro" id="IPR032183">
    <property type="entry name" value="PKD-like"/>
</dbReference>
<evidence type="ECO:0008006" key="4">
    <source>
        <dbReference type="Google" id="ProtNLM"/>
    </source>
</evidence>
<evidence type="ECO:0000313" key="2">
    <source>
        <dbReference type="EMBL" id="RGS13364.1"/>
    </source>
</evidence>
<dbReference type="Pfam" id="PF16407">
    <property type="entry name" value="PKD_2"/>
    <property type="match status" value="1"/>
</dbReference>
<evidence type="ECO:0000313" key="3">
    <source>
        <dbReference type="Proteomes" id="UP000283872"/>
    </source>
</evidence>
<keyword evidence="1" id="KW-0732">Signal</keyword>
<gene>
    <name evidence="2" type="ORF">DWY11_11580</name>
</gene>
<sequence>MTNKRITKMLLCLSMALGLFTSCYEDKGNYDYISEDDAAGVVLGSMEGATVKVNDVLKIVPQMKGGEGDNFTYLWYTLSSGTYNVTKDTLSQERILDVPVNLKEGKYTLYYQVTNQSNGVFCSVEAPLTVTASDVTSGWYVMKEVSGGTDFDYYSLDGQKTVNDFLTSSLGMEPLKGSPVGMVFLNASYNHEEENTNGTTTKETGLSAYHIMSTQDFITLNGSDFSLLKNLEQEFYEAPSHINFSQLFIDSSFRDQGWDIDHCYLINNGKLHAMGSEIGKWGYQGAGDYELYPSLVLGFMVEFAYDMKNQMIVNCSTEGTVENAPSLLGGDFTEFKDKDMQVSAVVPHIGGFSAKFYIVAKSGEDGKYYVADVSTSPPYVCQAKYYDFAADSPLNHAKIMASPQTASVIYYAIDNKLYMHKVTTGEDCPVKTFAEGENISFIQNFTGTDKNGESFNDMVIVTNTATGYHVYQFPMVGSAGELKTDVSPSMSGTGKASYLMFRQE</sequence>
<dbReference type="RefSeq" id="WP_117587471.1">
    <property type="nucleotide sequence ID" value="NZ_QRVA01000031.1"/>
</dbReference>
<dbReference type="EMBL" id="QRVA01000031">
    <property type="protein sequence ID" value="RGS13364.1"/>
    <property type="molecule type" value="Genomic_DNA"/>
</dbReference>
<feature type="signal peptide" evidence="1">
    <location>
        <begin position="1"/>
        <end position="25"/>
    </location>
</feature>
<dbReference type="Proteomes" id="UP000283872">
    <property type="component" value="Unassembled WGS sequence"/>
</dbReference>